<dbReference type="OrthoDB" id="6148851at2759"/>
<name>A0A913ZTL0_PATMI</name>
<evidence type="ECO:0000313" key="3">
    <source>
        <dbReference type="Proteomes" id="UP000887568"/>
    </source>
</evidence>
<feature type="compositionally biased region" description="Low complexity" evidence="1">
    <location>
        <begin position="83"/>
        <end position="94"/>
    </location>
</feature>
<reference evidence="2" key="1">
    <citation type="submission" date="2022-11" db="UniProtKB">
        <authorList>
            <consortium name="EnsemblMetazoa"/>
        </authorList>
    </citation>
    <scope>IDENTIFICATION</scope>
</reference>
<proteinExistence type="predicted"/>
<evidence type="ECO:0000256" key="1">
    <source>
        <dbReference type="SAM" id="MobiDB-lite"/>
    </source>
</evidence>
<dbReference type="OMA" id="GEWIFHE"/>
<organism evidence="2 3">
    <name type="scientific">Patiria miniata</name>
    <name type="common">Bat star</name>
    <name type="synonym">Asterina miniata</name>
    <dbReference type="NCBI Taxonomy" id="46514"/>
    <lineage>
        <taxon>Eukaryota</taxon>
        <taxon>Metazoa</taxon>
        <taxon>Echinodermata</taxon>
        <taxon>Eleutherozoa</taxon>
        <taxon>Asterozoa</taxon>
        <taxon>Asteroidea</taxon>
        <taxon>Valvatacea</taxon>
        <taxon>Valvatida</taxon>
        <taxon>Asterinidae</taxon>
        <taxon>Patiria</taxon>
    </lineage>
</organism>
<dbReference type="PANTHER" id="PTHR33050:SF7">
    <property type="entry name" value="RIBONUCLEASE H"/>
    <property type="match status" value="1"/>
</dbReference>
<keyword evidence="3" id="KW-1185">Reference proteome</keyword>
<feature type="region of interest" description="Disordered" evidence="1">
    <location>
        <begin position="201"/>
        <end position="241"/>
    </location>
</feature>
<dbReference type="GeneID" id="119726989"/>
<protein>
    <submittedName>
        <fullName evidence="2">Uncharacterized protein</fullName>
    </submittedName>
</protein>
<evidence type="ECO:0000313" key="2">
    <source>
        <dbReference type="EnsemblMetazoa" id="XP_038054779.1"/>
    </source>
</evidence>
<accession>A0A913ZTL0</accession>
<feature type="region of interest" description="Disordered" evidence="1">
    <location>
        <begin position="38"/>
        <end position="106"/>
    </location>
</feature>
<dbReference type="Proteomes" id="UP000887568">
    <property type="component" value="Unplaced"/>
</dbReference>
<dbReference type="PANTHER" id="PTHR33050">
    <property type="entry name" value="REVERSE TRANSCRIPTASE DOMAIN-CONTAINING PROTEIN"/>
    <property type="match status" value="1"/>
</dbReference>
<dbReference type="InterPro" id="IPR052055">
    <property type="entry name" value="Hepadnavirus_pol/RT"/>
</dbReference>
<sequence length="480" mass="53892">MIFMYLDDWLIVAKSEGQTAQNLGNVYVDDEARLHHQREEVPPNPVPGNHFPGSRDRSTQGHSRPHRGTCYQPAEVPQTFPIRSSRSSASLAETSRVHGQLSGPGSMVQTEDASFANASSGTLQTKDRSNLSIGLDRQSHSATPSVVVIGTEHSVRTELPQRGSSRHNLHRRLQRGLGSLPSPSTSCRHLGRQHSVPTYQCSRTPGCSQCPTPLSSRRSGPVCSNQDRQHDSGSIYQQKQGGTRSPQLCYRTWEMFQWLLRHKVDLLAIHIPGAENDIADSLSRGKVVPTEWSLNRRIVSQIFSILGRPHIDLFASAINTQLPVFCSRAHQPHAWASDALSIDWTNMFAYAFPPISILTKVIGKLERDRCKILLIAPFWPRQPWFPRLVRLLVGSPLILPDRHDLLVQPQSRFRHPSPGDLHLACWPLSSVLTEQQVFLKTLQPWPQRDVVSQHDESMTVDYDIIVGGAQNRLWIRSVLL</sequence>
<dbReference type="RefSeq" id="XP_038054779.1">
    <property type="nucleotide sequence ID" value="XM_038198851.1"/>
</dbReference>
<dbReference type="AlphaFoldDB" id="A0A913ZTL0"/>
<dbReference type="EnsemblMetazoa" id="XM_038198851.1">
    <property type="protein sequence ID" value="XP_038054779.1"/>
    <property type="gene ID" value="LOC119726989"/>
</dbReference>